<reference evidence="2" key="1">
    <citation type="submission" date="2014-09" db="EMBL/GenBank/DDBJ databases">
        <authorList>
            <person name="Magalhaes I.L.F."/>
            <person name="Oliveira U."/>
            <person name="Santos F.R."/>
            <person name="Vidigal T.H.D.A."/>
            <person name="Brescovit A.D."/>
            <person name="Santos A.J."/>
        </authorList>
    </citation>
    <scope>NUCLEOTIDE SEQUENCE</scope>
    <source>
        <tissue evidence="2">Shoot tissue taken approximately 20 cm above the soil surface</tissue>
    </source>
</reference>
<feature type="signal peptide" evidence="1">
    <location>
        <begin position="1"/>
        <end position="22"/>
    </location>
</feature>
<name>A0A0A9G998_ARUDO</name>
<protein>
    <recommendedName>
        <fullName evidence="3">Secreted protein</fullName>
    </recommendedName>
</protein>
<evidence type="ECO:0000313" key="2">
    <source>
        <dbReference type="EMBL" id="JAE20029.1"/>
    </source>
</evidence>
<dbReference type="AlphaFoldDB" id="A0A0A9G998"/>
<reference evidence="2" key="2">
    <citation type="journal article" date="2015" name="Data Brief">
        <title>Shoot transcriptome of the giant reed, Arundo donax.</title>
        <authorList>
            <person name="Barrero R.A."/>
            <person name="Guerrero F.D."/>
            <person name="Moolhuijzen P."/>
            <person name="Goolsby J.A."/>
            <person name="Tidwell J."/>
            <person name="Bellgard S.E."/>
            <person name="Bellgard M.I."/>
        </authorList>
    </citation>
    <scope>NUCLEOTIDE SEQUENCE</scope>
    <source>
        <tissue evidence="2">Shoot tissue taken approximately 20 cm above the soil surface</tissue>
    </source>
</reference>
<evidence type="ECO:0000256" key="1">
    <source>
        <dbReference type="SAM" id="SignalP"/>
    </source>
</evidence>
<keyword evidence="1" id="KW-0732">Signal</keyword>
<feature type="chain" id="PRO_5002044843" description="Secreted protein" evidence="1">
    <location>
        <begin position="23"/>
        <end position="174"/>
    </location>
</feature>
<evidence type="ECO:0008006" key="3">
    <source>
        <dbReference type="Google" id="ProtNLM"/>
    </source>
</evidence>
<dbReference type="EMBL" id="GBRH01177867">
    <property type="protein sequence ID" value="JAE20029.1"/>
    <property type="molecule type" value="Transcribed_RNA"/>
</dbReference>
<proteinExistence type="predicted"/>
<organism evidence="2">
    <name type="scientific">Arundo donax</name>
    <name type="common">Giant reed</name>
    <name type="synonym">Donax arundinaceus</name>
    <dbReference type="NCBI Taxonomy" id="35708"/>
    <lineage>
        <taxon>Eukaryota</taxon>
        <taxon>Viridiplantae</taxon>
        <taxon>Streptophyta</taxon>
        <taxon>Embryophyta</taxon>
        <taxon>Tracheophyta</taxon>
        <taxon>Spermatophyta</taxon>
        <taxon>Magnoliopsida</taxon>
        <taxon>Liliopsida</taxon>
        <taxon>Poales</taxon>
        <taxon>Poaceae</taxon>
        <taxon>PACMAD clade</taxon>
        <taxon>Arundinoideae</taxon>
        <taxon>Arundineae</taxon>
        <taxon>Arundo</taxon>
    </lineage>
</organism>
<accession>A0A0A9G998</accession>
<sequence length="174" mass="19170">MTFISPFLLFLARFSIFRLSSAASFVKWDSTSAVSVFRITLETHPSLSSSESMIIQTGSLTFSVVSCRVTCLLDISSCSCGRLQMQPVKFCGTPFTIPCSTTSFGSATIAGQCRKAASLLSKRWRCHSAVILNLPLFALATLKLPRISHPACWNGNSQHSAYQDYFWCCSLQML</sequence>